<dbReference type="AlphaFoldDB" id="A0A0F9BN38"/>
<dbReference type="SUPFAM" id="SSF54909">
    <property type="entry name" value="Dimeric alpha+beta barrel"/>
    <property type="match status" value="1"/>
</dbReference>
<feature type="domain" description="ABM" evidence="1">
    <location>
        <begin position="20"/>
        <end position="73"/>
    </location>
</feature>
<proteinExistence type="predicted"/>
<comment type="caution">
    <text evidence="2">The sequence shown here is derived from an EMBL/GenBank/DDBJ whole genome shotgun (WGS) entry which is preliminary data.</text>
</comment>
<organism evidence="2">
    <name type="scientific">marine sediment metagenome</name>
    <dbReference type="NCBI Taxonomy" id="412755"/>
    <lineage>
        <taxon>unclassified sequences</taxon>
        <taxon>metagenomes</taxon>
        <taxon>ecological metagenomes</taxon>
    </lineage>
</organism>
<sequence length="91" mass="10474">MVHITLSYGVEDYDKWKSGFNSYSETRKSAGCLSTAIYVSPDDRNSLNILFEWDSKENFNKFLSNPELKEGMAKSGLTSQPTIKFWDLHKE</sequence>
<reference evidence="2" key="1">
    <citation type="journal article" date="2015" name="Nature">
        <title>Complex archaea that bridge the gap between prokaryotes and eukaryotes.</title>
        <authorList>
            <person name="Spang A."/>
            <person name="Saw J.H."/>
            <person name="Jorgensen S.L."/>
            <person name="Zaremba-Niedzwiedzka K."/>
            <person name="Martijn J."/>
            <person name="Lind A.E."/>
            <person name="van Eijk R."/>
            <person name="Schleper C."/>
            <person name="Guy L."/>
            <person name="Ettema T.J."/>
        </authorList>
    </citation>
    <scope>NUCLEOTIDE SEQUENCE</scope>
</reference>
<dbReference type="Gene3D" id="3.30.70.100">
    <property type="match status" value="1"/>
</dbReference>
<dbReference type="InterPro" id="IPR011008">
    <property type="entry name" value="Dimeric_a/b-barrel"/>
</dbReference>
<evidence type="ECO:0000259" key="1">
    <source>
        <dbReference type="Pfam" id="PF03992"/>
    </source>
</evidence>
<evidence type="ECO:0000313" key="2">
    <source>
        <dbReference type="EMBL" id="KKK92019.1"/>
    </source>
</evidence>
<name>A0A0F9BN38_9ZZZZ</name>
<dbReference type="EMBL" id="LAZR01048399">
    <property type="protein sequence ID" value="KKK92019.1"/>
    <property type="molecule type" value="Genomic_DNA"/>
</dbReference>
<accession>A0A0F9BN38</accession>
<gene>
    <name evidence="2" type="ORF">LCGC14_2707130</name>
</gene>
<protein>
    <recommendedName>
        <fullName evidence="1">ABM domain-containing protein</fullName>
    </recommendedName>
</protein>
<dbReference type="InterPro" id="IPR007138">
    <property type="entry name" value="ABM_dom"/>
</dbReference>
<feature type="non-terminal residue" evidence="2">
    <location>
        <position position="91"/>
    </location>
</feature>
<dbReference type="Pfam" id="PF03992">
    <property type="entry name" value="ABM"/>
    <property type="match status" value="1"/>
</dbReference>